<dbReference type="Pfam" id="PF04350">
    <property type="entry name" value="PilO"/>
    <property type="match status" value="1"/>
</dbReference>
<organism evidence="2 3">
    <name type="scientific">Candidatus Doudnabacteria bacterium RIFCSPHIGHO2_01_FULL_41_86</name>
    <dbReference type="NCBI Taxonomy" id="1817821"/>
    <lineage>
        <taxon>Bacteria</taxon>
        <taxon>Candidatus Doudnaibacteriota</taxon>
    </lineage>
</organism>
<keyword evidence="1" id="KW-1133">Transmembrane helix</keyword>
<gene>
    <name evidence="2" type="ORF">A2717_00855</name>
</gene>
<sequence>MSIQSKSLYAIILTLACLASGYYLYNTVWPNYSSQQMALNLAQTENQQLQDTLDSTKDFIEKYNQQASNPSNIDQFLPAKEPDVPNLLANIESLAGQSAIVLSEIQIVDSATKISAVNAVQPVGISFSASGTYPQLKDFITKIQLHLRLMDVTNITLAANNLGDQSNSTPILIYQIKLNTYYQK</sequence>
<dbReference type="InterPro" id="IPR014717">
    <property type="entry name" value="Transl_elong_EF1B/ribsomal_bS6"/>
</dbReference>
<dbReference type="InterPro" id="IPR007445">
    <property type="entry name" value="PilO"/>
</dbReference>
<keyword evidence="1" id="KW-0812">Transmembrane</keyword>
<dbReference type="EMBL" id="MFEH01000002">
    <property type="protein sequence ID" value="OGE74066.1"/>
    <property type="molecule type" value="Genomic_DNA"/>
</dbReference>
<dbReference type="PROSITE" id="PS51257">
    <property type="entry name" value="PROKAR_LIPOPROTEIN"/>
    <property type="match status" value="1"/>
</dbReference>
<dbReference type="AlphaFoldDB" id="A0A1F5N8R8"/>
<dbReference type="Gene3D" id="3.30.70.60">
    <property type="match status" value="1"/>
</dbReference>
<feature type="transmembrane region" description="Helical" evidence="1">
    <location>
        <begin position="7"/>
        <end position="25"/>
    </location>
</feature>
<reference evidence="2 3" key="1">
    <citation type="journal article" date="2016" name="Nat. Commun.">
        <title>Thousands of microbial genomes shed light on interconnected biogeochemical processes in an aquifer system.</title>
        <authorList>
            <person name="Anantharaman K."/>
            <person name="Brown C.T."/>
            <person name="Hug L.A."/>
            <person name="Sharon I."/>
            <person name="Castelle C.J."/>
            <person name="Probst A.J."/>
            <person name="Thomas B.C."/>
            <person name="Singh A."/>
            <person name="Wilkins M.J."/>
            <person name="Karaoz U."/>
            <person name="Brodie E.L."/>
            <person name="Williams K.H."/>
            <person name="Hubbard S.S."/>
            <person name="Banfield J.F."/>
        </authorList>
    </citation>
    <scope>NUCLEOTIDE SEQUENCE [LARGE SCALE GENOMIC DNA]</scope>
</reference>
<dbReference type="STRING" id="1817821.A2717_00855"/>
<protein>
    <submittedName>
        <fullName evidence="2">Uncharacterized protein</fullName>
    </submittedName>
</protein>
<comment type="caution">
    <text evidence="2">The sequence shown here is derived from an EMBL/GenBank/DDBJ whole genome shotgun (WGS) entry which is preliminary data.</text>
</comment>
<name>A0A1F5N8R8_9BACT</name>
<evidence type="ECO:0000313" key="3">
    <source>
        <dbReference type="Proteomes" id="UP000177610"/>
    </source>
</evidence>
<keyword evidence="1" id="KW-0472">Membrane</keyword>
<evidence type="ECO:0000256" key="1">
    <source>
        <dbReference type="SAM" id="Phobius"/>
    </source>
</evidence>
<dbReference type="Proteomes" id="UP000177610">
    <property type="component" value="Unassembled WGS sequence"/>
</dbReference>
<dbReference type="GO" id="GO:0043107">
    <property type="term" value="P:type IV pilus-dependent motility"/>
    <property type="evidence" value="ECO:0007669"/>
    <property type="project" value="InterPro"/>
</dbReference>
<evidence type="ECO:0000313" key="2">
    <source>
        <dbReference type="EMBL" id="OGE74066.1"/>
    </source>
</evidence>
<dbReference type="GO" id="GO:0043683">
    <property type="term" value="P:type IV pilus assembly"/>
    <property type="evidence" value="ECO:0007669"/>
    <property type="project" value="InterPro"/>
</dbReference>
<accession>A0A1F5N8R8</accession>
<proteinExistence type="predicted"/>